<evidence type="ECO:0000313" key="1">
    <source>
        <dbReference type="EMBL" id="AYD46688.1"/>
    </source>
</evidence>
<protein>
    <submittedName>
        <fullName evidence="1">DUF386 domain-containing protein</fullName>
    </submittedName>
</protein>
<dbReference type="KEGG" id="ark:D6B99_03095"/>
<dbReference type="OrthoDB" id="9792756at2"/>
<name>A0A386HLB4_9BACT</name>
<dbReference type="NCBIfam" id="TIGR00022">
    <property type="entry name" value="YhcH/YjgK/YiaL family protein"/>
    <property type="match status" value="1"/>
</dbReference>
<dbReference type="GO" id="GO:0005829">
    <property type="term" value="C:cytosol"/>
    <property type="evidence" value="ECO:0007669"/>
    <property type="project" value="TreeGrafter"/>
</dbReference>
<dbReference type="Gene3D" id="2.60.120.370">
    <property type="entry name" value="YhcH/YjgK/YiaL"/>
    <property type="match status" value="1"/>
</dbReference>
<proteinExistence type="predicted"/>
<dbReference type="PANTHER" id="PTHR34986">
    <property type="entry name" value="EVOLVED BETA-GALACTOSIDASE SUBUNIT BETA"/>
    <property type="match status" value="1"/>
</dbReference>
<keyword evidence="2" id="KW-1185">Reference proteome</keyword>
<dbReference type="PANTHER" id="PTHR34986:SF1">
    <property type="entry name" value="PROTEIN YIAL"/>
    <property type="match status" value="1"/>
</dbReference>
<dbReference type="Proteomes" id="UP000266118">
    <property type="component" value="Chromosome"/>
</dbReference>
<dbReference type="EMBL" id="CP032489">
    <property type="protein sequence ID" value="AYD46688.1"/>
    <property type="molecule type" value="Genomic_DNA"/>
</dbReference>
<reference evidence="1 2" key="1">
    <citation type="submission" date="2018-09" db="EMBL/GenBank/DDBJ databases">
        <title>Arachidicoccus sp. nov., a bacterium isolated from soil.</title>
        <authorList>
            <person name="Weon H.-Y."/>
            <person name="Kwon S.-W."/>
            <person name="Lee S.A."/>
        </authorList>
    </citation>
    <scope>NUCLEOTIDE SEQUENCE [LARGE SCALE GENOMIC DNA]</scope>
    <source>
        <strain evidence="1 2">KIS59-12</strain>
    </source>
</reference>
<dbReference type="InterPro" id="IPR004375">
    <property type="entry name" value="NanQ/TabA/YiaL"/>
</dbReference>
<accession>A0A386HLB4</accession>
<dbReference type="SUPFAM" id="SSF51197">
    <property type="entry name" value="Clavaminate synthase-like"/>
    <property type="match status" value="1"/>
</dbReference>
<evidence type="ECO:0000313" key="2">
    <source>
        <dbReference type="Proteomes" id="UP000266118"/>
    </source>
</evidence>
<dbReference type="Pfam" id="PF04074">
    <property type="entry name" value="DUF386"/>
    <property type="match status" value="1"/>
</dbReference>
<dbReference type="InterPro" id="IPR037012">
    <property type="entry name" value="NanQ/TabA/YiaL_sf"/>
</dbReference>
<dbReference type="AlphaFoldDB" id="A0A386HLB4"/>
<organism evidence="1 2">
    <name type="scientific">Arachidicoccus soli</name>
    <dbReference type="NCBI Taxonomy" id="2341117"/>
    <lineage>
        <taxon>Bacteria</taxon>
        <taxon>Pseudomonadati</taxon>
        <taxon>Bacteroidota</taxon>
        <taxon>Chitinophagia</taxon>
        <taxon>Chitinophagales</taxon>
        <taxon>Chitinophagaceae</taxon>
        <taxon>Arachidicoccus</taxon>
    </lineage>
</organism>
<gene>
    <name evidence="1" type="ORF">D6B99_03095</name>
</gene>
<sequence length="149" mass="16988">MIIDSLQNAKKYASLHPLFAKAFTFLENKDLNSLEEGKSEISDGLKLIVSNGNGKTAEESLKKFECHDKNIDIQICIKGSETIAWKPREKCSHPNGEYNPEKDVRHFNDEPDMCFQLNDNQFVIFYPEDVHAPMIGEGTIKKIVFKVKI</sequence>
<dbReference type="RefSeq" id="WP_119984973.1">
    <property type="nucleotide sequence ID" value="NZ_CP032489.1"/>
</dbReference>